<dbReference type="EMBL" id="QRBB01000001">
    <property type="protein sequence ID" value="RDS76311.1"/>
    <property type="molecule type" value="Genomic_DNA"/>
</dbReference>
<feature type="binding site" evidence="7">
    <location>
        <position position="226"/>
    </location>
    <ligand>
        <name>substrate</name>
    </ligand>
</feature>
<dbReference type="PANTHER" id="PTHR11113">
    <property type="entry name" value="N-ACETYLGLUCOSAMINE-6-PHOSPHATE DEACETYLASE"/>
    <property type="match status" value="1"/>
</dbReference>
<organism evidence="10 11">
    <name type="scientific">Alteriqipengyuania lutimaris</name>
    <dbReference type="NCBI Taxonomy" id="1538146"/>
    <lineage>
        <taxon>Bacteria</taxon>
        <taxon>Pseudomonadati</taxon>
        <taxon>Pseudomonadota</taxon>
        <taxon>Alphaproteobacteria</taxon>
        <taxon>Sphingomonadales</taxon>
        <taxon>Erythrobacteraceae</taxon>
        <taxon>Alteriqipengyuania</taxon>
    </lineage>
</organism>
<evidence type="ECO:0000256" key="3">
    <source>
        <dbReference type="ARBA" id="ARBA00022801"/>
    </source>
</evidence>
<sequence length="381" mass="40087">MSATLLVGGQVLLNGALQCGKALVVDNGRIVAIRDAGEAAGAAEVVDMDGGIVLPGFIDVQVNGGGGHLFNADPSVETIRLIAQTHARFGTTTLLPTLISDELDKIEAAIKAVDAAIEAGVPGIAGLHLEGPFLSTDRKGVHDETKFREFEERHIDLMASLKHGRTLVTLSPERAAPKVIAGLKARGVVVSAGHTNASYEQMRAALEAGVTGFTHLFNAMSPLNSREPGVVGAALEDRESWCGLIVDGHHVSPVTMKLAMRCKPLDKFMLVTDAMPSVGMEDGSFMLQGRRIHVEDGICITDDGTLAGSDLDMARALRNAVAMLDVDIGQASAMASHNPAAFIGIADDRGTIREGAMADLVVLDEQMHVRSTWIGGVKVHG</sequence>
<feature type="domain" description="Amidohydrolase-related" evidence="9">
    <location>
        <begin position="52"/>
        <end position="377"/>
    </location>
</feature>
<name>A0A395LI17_9SPHN</name>
<dbReference type="CDD" id="cd00854">
    <property type="entry name" value="NagA"/>
    <property type="match status" value="1"/>
</dbReference>
<dbReference type="SUPFAM" id="SSF51338">
    <property type="entry name" value="Composite domain of metallo-dependent hydrolases"/>
    <property type="match status" value="1"/>
</dbReference>
<feature type="binding site" evidence="7">
    <location>
        <position position="141"/>
    </location>
    <ligand>
        <name>substrate</name>
    </ligand>
</feature>
<dbReference type="Gene3D" id="2.30.40.10">
    <property type="entry name" value="Urease, subunit C, domain 1"/>
    <property type="match status" value="1"/>
</dbReference>
<evidence type="ECO:0000313" key="11">
    <source>
        <dbReference type="Proteomes" id="UP000254101"/>
    </source>
</evidence>
<dbReference type="NCBIfam" id="TIGR00221">
    <property type="entry name" value="nagA"/>
    <property type="match status" value="1"/>
</dbReference>
<dbReference type="GO" id="GO:0046872">
    <property type="term" value="F:metal ion binding"/>
    <property type="evidence" value="ECO:0007669"/>
    <property type="project" value="UniProtKB-KW"/>
</dbReference>
<dbReference type="PIRSF" id="PIRSF038994">
    <property type="entry name" value="NagA"/>
    <property type="match status" value="1"/>
</dbReference>
<feature type="binding site" evidence="8">
    <location>
        <position position="194"/>
    </location>
    <ligand>
        <name>Zn(2+)</name>
        <dbReference type="ChEBI" id="CHEBI:29105"/>
    </ligand>
</feature>
<feature type="binding site" evidence="7">
    <location>
        <begin position="218"/>
        <end position="219"/>
    </location>
    <ligand>
        <name>substrate</name>
    </ligand>
</feature>
<comment type="caution">
    <text evidence="10">The sequence shown here is derived from an EMBL/GenBank/DDBJ whole genome shotgun (WGS) entry which is preliminary data.</text>
</comment>
<feature type="binding site" evidence="7">
    <location>
        <position position="250"/>
    </location>
    <ligand>
        <name>substrate</name>
    </ligand>
</feature>
<keyword evidence="3 5" id="KW-0378">Hydrolase</keyword>
<evidence type="ECO:0000256" key="7">
    <source>
        <dbReference type="PIRSR" id="PIRSR038994-2"/>
    </source>
</evidence>
<feature type="binding site" evidence="8">
    <location>
        <position position="130"/>
    </location>
    <ligand>
        <name>Zn(2+)</name>
        <dbReference type="ChEBI" id="CHEBI:29105"/>
    </ligand>
</feature>
<dbReference type="Pfam" id="PF01979">
    <property type="entry name" value="Amidohydro_1"/>
    <property type="match status" value="1"/>
</dbReference>
<accession>A0A395LI17</accession>
<dbReference type="GO" id="GO:0006046">
    <property type="term" value="P:N-acetylglucosamine catabolic process"/>
    <property type="evidence" value="ECO:0007669"/>
    <property type="project" value="TreeGrafter"/>
</dbReference>
<evidence type="ECO:0000256" key="2">
    <source>
        <dbReference type="ARBA" id="ARBA00022723"/>
    </source>
</evidence>
<feature type="binding site" evidence="7">
    <location>
        <begin position="306"/>
        <end position="308"/>
    </location>
    <ligand>
        <name>substrate</name>
    </ligand>
</feature>
<gene>
    <name evidence="10" type="primary">nagA</name>
    <name evidence="10" type="ORF">DL238_00890</name>
</gene>
<dbReference type="SUPFAM" id="SSF51556">
    <property type="entry name" value="Metallo-dependent hydrolases"/>
    <property type="match status" value="1"/>
</dbReference>
<feature type="active site" description="Proton donor/acceptor" evidence="6">
    <location>
        <position position="273"/>
    </location>
</feature>
<keyword evidence="4 5" id="KW-0119">Carbohydrate metabolism</keyword>
<reference evidence="10 11" key="1">
    <citation type="submission" date="2018-07" db="EMBL/GenBank/DDBJ databases">
        <title>Erythrobacter nanhaiensis sp. nov., a novel member of the genus Erythrobacter isolated from the South China Sea.</title>
        <authorList>
            <person name="Chen X."/>
            <person name="Liu J."/>
        </authorList>
    </citation>
    <scope>NUCLEOTIDE SEQUENCE [LARGE SCALE GENOMIC DNA]</scope>
    <source>
        <strain evidence="10 11">S-5</strain>
    </source>
</reference>
<evidence type="ECO:0000256" key="4">
    <source>
        <dbReference type="ARBA" id="ARBA00023277"/>
    </source>
</evidence>
<keyword evidence="11" id="KW-1185">Reference proteome</keyword>
<dbReference type="RefSeq" id="WP_115490546.1">
    <property type="nucleotide sequence ID" value="NZ_JACHWW010000001.1"/>
</dbReference>
<evidence type="ECO:0000256" key="1">
    <source>
        <dbReference type="ARBA" id="ARBA00010716"/>
    </source>
</evidence>
<keyword evidence="2 8" id="KW-0479">Metal-binding</keyword>
<evidence type="ECO:0000256" key="5">
    <source>
        <dbReference type="PIRNR" id="PIRNR038994"/>
    </source>
</evidence>
<protein>
    <submittedName>
        <fullName evidence="10">N-acetylglucosamine-6-phosphate deacetylase</fullName>
        <ecNumber evidence="10">3.5.1.25</ecNumber>
    </submittedName>
</protein>
<evidence type="ECO:0000259" key="9">
    <source>
        <dbReference type="Pfam" id="PF01979"/>
    </source>
</evidence>
<dbReference type="AlphaFoldDB" id="A0A395LI17"/>
<feature type="binding site" evidence="8">
    <location>
        <position position="215"/>
    </location>
    <ligand>
        <name>Zn(2+)</name>
        <dbReference type="ChEBI" id="CHEBI:29105"/>
    </ligand>
</feature>
<dbReference type="InterPro" id="IPR003764">
    <property type="entry name" value="GlcNAc_6-P_deAcase"/>
</dbReference>
<dbReference type="InterPro" id="IPR006680">
    <property type="entry name" value="Amidohydro-rel"/>
</dbReference>
<dbReference type="Proteomes" id="UP000254101">
    <property type="component" value="Unassembled WGS sequence"/>
</dbReference>
<proteinExistence type="inferred from homology"/>
<dbReference type="InterPro" id="IPR011059">
    <property type="entry name" value="Metal-dep_hydrolase_composite"/>
</dbReference>
<evidence type="ECO:0000313" key="10">
    <source>
        <dbReference type="EMBL" id="RDS76311.1"/>
    </source>
</evidence>
<dbReference type="PANTHER" id="PTHR11113:SF14">
    <property type="entry name" value="N-ACETYLGLUCOSAMINE-6-PHOSPHATE DEACETYLASE"/>
    <property type="match status" value="1"/>
</dbReference>
<dbReference type="Gene3D" id="3.20.20.140">
    <property type="entry name" value="Metal-dependent hydrolases"/>
    <property type="match status" value="1"/>
</dbReference>
<evidence type="ECO:0000256" key="6">
    <source>
        <dbReference type="PIRSR" id="PIRSR038994-1"/>
    </source>
</evidence>
<dbReference type="GO" id="GO:0008448">
    <property type="term" value="F:N-acetylglucosamine-6-phosphate deacetylase activity"/>
    <property type="evidence" value="ECO:0007669"/>
    <property type="project" value="UniProtKB-EC"/>
</dbReference>
<dbReference type="FunFam" id="3.20.20.140:FF:000004">
    <property type="entry name" value="N-acetylglucosamine-6-phosphate deacetylase"/>
    <property type="match status" value="1"/>
</dbReference>
<dbReference type="EC" id="3.5.1.25" evidence="10"/>
<dbReference type="OrthoDB" id="9776488at2"/>
<dbReference type="InterPro" id="IPR032466">
    <property type="entry name" value="Metal_Hydrolase"/>
</dbReference>
<comment type="cofactor">
    <cofactor evidence="8">
        <name>a divalent metal cation</name>
        <dbReference type="ChEBI" id="CHEBI:60240"/>
    </cofactor>
    <text evidence="8">Binds 1 divalent metal cation per subunit.</text>
</comment>
<evidence type="ECO:0000256" key="8">
    <source>
        <dbReference type="PIRSR" id="PIRSR038994-3"/>
    </source>
</evidence>
<comment type="similarity">
    <text evidence="1 5">Belongs to the metallo-dependent hydrolases superfamily. NagA family.</text>
</comment>